<gene>
    <name evidence="2" type="ORF">ABIG07_007397</name>
</gene>
<dbReference type="EMBL" id="JBGBZJ010000003">
    <property type="protein sequence ID" value="MEY9458449.1"/>
    <property type="molecule type" value="Genomic_DNA"/>
</dbReference>
<keyword evidence="3" id="KW-1185">Reference proteome</keyword>
<keyword evidence="1" id="KW-0812">Transmembrane</keyword>
<evidence type="ECO:0000313" key="3">
    <source>
        <dbReference type="Proteomes" id="UP001565369"/>
    </source>
</evidence>
<organism evidence="2 3">
    <name type="scientific">Bradyrhizobium ottawaense</name>
    <dbReference type="NCBI Taxonomy" id="931866"/>
    <lineage>
        <taxon>Bacteria</taxon>
        <taxon>Pseudomonadati</taxon>
        <taxon>Pseudomonadota</taxon>
        <taxon>Alphaproteobacteria</taxon>
        <taxon>Hyphomicrobiales</taxon>
        <taxon>Nitrobacteraceae</taxon>
        <taxon>Bradyrhizobium</taxon>
    </lineage>
</organism>
<name>A0ABV4G603_9BRAD</name>
<evidence type="ECO:0000256" key="1">
    <source>
        <dbReference type="SAM" id="Phobius"/>
    </source>
</evidence>
<protein>
    <submittedName>
        <fullName evidence="2">Uncharacterized protein</fullName>
    </submittedName>
</protein>
<comment type="caution">
    <text evidence="2">The sequence shown here is derived from an EMBL/GenBank/DDBJ whole genome shotgun (WGS) entry which is preliminary data.</text>
</comment>
<keyword evidence="1" id="KW-1133">Transmembrane helix</keyword>
<evidence type="ECO:0000313" key="2">
    <source>
        <dbReference type="EMBL" id="MEY9458449.1"/>
    </source>
</evidence>
<dbReference type="Proteomes" id="UP001565369">
    <property type="component" value="Unassembled WGS sequence"/>
</dbReference>
<reference evidence="2 3" key="1">
    <citation type="submission" date="2024-07" db="EMBL/GenBank/DDBJ databases">
        <title>Genomic Encyclopedia of Type Strains, Phase V (KMG-V): Genome sequencing to study the core and pangenomes of soil and plant-associated prokaryotes.</title>
        <authorList>
            <person name="Whitman W."/>
        </authorList>
    </citation>
    <scope>NUCLEOTIDE SEQUENCE [LARGE SCALE GENOMIC DNA]</scope>
    <source>
        <strain evidence="2 3">USDA 152</strain>
    </source>
</reference>
<sequence>MDDATFVEVTSRTRIMWRGILVFILLAISTIAADARPRQINPIPFAHEPCSVLDGRPCTPSYCSPLEPGPCIPEIDYPYGQNLQLTIQSVPSEADRAKYQKPDHDLDTIGDLFAELRSCWSPPSDNARAGMQMSVRFSFNRAGGLIGPPRLTFATAGVPADTRTTYLKAINASLNACLPLKFTGGLAGALAGRPIAIRYVDNRQVAQ</sequence>
<accession>A0ABV4G603</accession>
<feature type="transmembrane region" description="Helical" evidence="1">
    <location>
        <begin position="15"/>
        <end position="33"/>
    </location>
</feature>
<proteinExistence type="predicted"/>
<keyword evidence="1" id="KW-0472">Membrane</keyword>